<dbReference type="SUPFAM" id="SSF52087">
    <property type="entry name" value="CRAL/TRIO domain"/>
    <property type="match status" value="1"/>
</dbReference>
<sequence>MPAQENERIMRQVLPACSVLLGRHVEKMTTLIDIAGLSMGDVSAVLDMLKAFAKVDGSNYPETLGCMVIVNVPWIMKGLFSGVKVFMAPETQKKMEVLDTSYHTRLHQLIAPDSLLAEYGGTSQGRLGDAVGPWTAALFSMQAIMGPMQPPAPTPALE</sequence>
<dbReference type="Gene3D" id="3.40.525.10">
    <property type="entry name" value="CRAL-TRIO lipid binding domain"/>
    <property type="match status" value="1"/>
</dbReference>
<organism evidence="5 6">
    <name type="scientific">Haematococcus lacustris</name>
    <name type="common">Green alga</name>
    <name type="synonym">Haematococcus pluvialis</name>
    <dbReference type="NCBI Taxonomy" id="44745"/>
    <lineage>
        <taxon>Eukaryota</taxon>
        <taxon>Viridiplantae</taxon>
        <taxon>Chlorophyta</taxon>
        <taxon>core chlorophytes</taxon>
        <taxon>Chlorophyceae</taxon>
        <taxon>CS clade</taxon>
        <taxon>Chlamydomonadales</taxon>
        <taxon>Haematococcaceae</taxon>
        <taxon>Haematococcus</taxon>
    </lineage>
</organism>
<dbReference type="Proteomes" id="UP000485058">
    <property type="component" value="Unassembled WGS sequence"/>
</dbReference>
<dbReference type="Pfam" id="PF00650">
    <property type="entry name" value="CRAL_TRIO"/>
    <property type="match status" value="1"/>
</dbReference>
<name>A0A699ZM65_HAELA</name>
<dbReference type="InterPro" id="IPR001251">
    <property type="entry name" value="CRAL-TRIO_dom"/>
</dbReference>
<dbReference type="PANTHER" id="PTHR45657">
    <property type="entry name" value="CRAL-TRIO DOMAIN-CONTAINING PROTEIN YKL091C-RELATED"/>
    <property type="match status" value="1"/>
</dbReference>
<dbReference type="GO" id="GO:0000139">
    <property type="term" value="C:Golgi membrane"/>
    <property type="evidence" value="ECO:0007669"/>
    <property type="project" value="UniProtKB-SubCell"/>
</dbReference>
<evidence type="ECO:0000256" key="2">
    <source>
        <dbReference type="ARBA" id="ARBA00004395"/>
    </source>
</evidence>
<comment type="subcellular location">
    <subcellularLocation>
        <location evidence="1">Cell membrane</location>
        <topology evidence="1">Peripheral membrane protein</topology>
    </subcellularLocation>
    <subcellularLocation>
        <location evidence="2">Golgi apparatus membrane</location>
        <topology evidence="2">Peripheral membrane protein</topology>
    </subcellularLocation>
</comment>
<keyword evidence="6" id="KW-1185">Reference proteome</keyword>
<feature type="non-terminal residue" evidence="5">
    <location>
        <position position="158"/>
    </location>
</feature>
<dbReference type="InterPro" id="IPR036865">
    <property type="entry name" value="CRAL-TRIO_dom_sf"/>
</dbReference>
<accession>A0A699ZM65</accession>
<dbReference type="InterPro" id="IPR051026">
    <property type="entry name" value="PI/PC_transfer"/>
</dbReference>
<gene>
    <name evidence="5" type="ORF">HaLaN_17077</name>
</gene>
<evidence type="ECO:0000256" key="3">
    <source>
        <dbReference type="ARBA" id="ARBA00038020"/>
    </source>
</evidence>
<proteinExistence type="inferred from homology"/>
<evidence type="ECO:0000313" key="6">
    <source>
        <dbReference type="Proteomes" id="UP000485058"/>
    </source>
</evidence>
<feature type="domain" description="CRAL-TRIO" evidence="4">
    <location>
        <begin position="1"/>
        <end position="127"/>
    </location>
</feature>
<dbReference type="PANTHER" id="PTHR45657:SF1">
    <property type="entry name" value="CRAL-TRIO DOMAIN-CONTAINING PROTEIN YKL091C-RELATED"/>
    <property type="match status" value="1"/>
</dbReference>
<comment type="caution">
    <text evidence="5">The sequence shown here is derived from an EMBL/GenBank/DDBJ whole genome shotgun (WGS) entry which is preliminary data.</text>
</comment>
<dbReference type="GO" id="GO:0005886">
    <property type="term" value="C:plasma membrane"/>
    <property type="evidence" value="ECO:0007669"/>
    <property type="project" value="UniProtKB-SubCell"/>
</dbReference>
<dbReference type="PROSITE" id="PS50191">
    <property type="entry name" value="CRAL_TRIO"/>
    <property type="match status" value="1"/>
</dbReference>
<evidence type="ECO:0000256" key="1">
    <source>
        <dbReference type="ARBA" id="ARBA00004202"/>
    </source>
</evidence>
<dbReference type="SMART" id="SM00516">
    <property type="entry name" value="SEC14"/>
    <property type="match status" value="1"/>
</dbReference>
<dbReference type="EMBL" id="BLLF01001560">
    <property type="protein sequence ID" value="GFH20026.1"/>
    <property type="molecule type" value="Genomic_DNA"/>
</dbReference>
<evidence type="ECO:0000259" key="4">
    <source>
        <dbReference type="PROSITE" id="PS50191"/>
    </source>
</evidence>
<protein>
    <submittedName>
        <fullName evidence="5">SEC14 cytosolic factor</fullName>
    </submittedName>
</protein>
<dbReference type="AlphaFoldDB" id="A0A699ZM65"/>
<reference evidence="5 6" key="1">
    <citation type="submission" date="2020-02" db="EMBL/GenBank/DDBJ databases">
        <title>Draft genome sequence of Haematococcus lacustris strain NIES-144.</title>
        <authorList>
            <person name="Morimoto D."/>
            <person name="Nakagawa S."/>
            <person name="Yoshida T."/>
            <person name="Sawayama S."/>
        </authorList>
    </citation>
    <scope>NUCLEOTIDE SEQUENCE [LARGE SCALE GENOMIC DNA]</scope>
    <source>
        <strain evidence="5 6">NIES-144</strain>
    </source>
</reference>
<comment type="similarity">
    <text evidence="3">Belongs to the SFH family.</text>
</comment>
<evidence type="ECO:0000313" key="5">
    <source>
        <dbReference type="EMBL" id="GFH20026.1"/>
    </source>
</evidence>
<dbReference type="CDD" id="cd00170">
    <property type="entry name" value="SEC14"/>
    <property type="match status" value="1"/>
</dbReference>